<dbReference type="Proteomes" id="UP001604277">
    <property type="component" value="Unassembled WGS sequence"/>
</dbReference>
<feature type="compositionally biased region" description="Basic and acidic residues" evidence="1">
    <location>
        <begin position="96"/>
        <end position="105"/>
    </location>
</feature>
<evidence type="ECO:0000313" key="3">
    <source>
        <dbReference type="Proteomes" id="UP001604277"/>
    </source>
</evidence>
<dbReference type="EMBL" id="JBFOLJ010000003">
    <property type="protein sequence ID" value="KAL2549464.1"/>
    <property type="molecule type" value="Genomic_DNA"/>
</dbReference>
<gene>
    <name evidence="2" type="ORF">Fot_10994</name>
</gene>
<comment type="caution">
    <text evidence="2">The sequence shown here is derived from an EMBL/GenBank/DDBJ whole genome shotgun (WGS) entry which is preliminary data.</text>
</comment>
<feature type="compositionally biased region" description="Low complexity" evidence="1">
    <location>
        <begin position="13"/>
        <end position="30"/>
    </location>
</feature>
<organism evidence="2 3">
    <name type="scientific">Forsythia ovata</name>
    <dbReference type="NCBI Taxonomy" id="205694"/>
    <lineage>
        <taxon>Eukaryota</taxon>
        <taxon>Viridiplantae</taxon>
        <taxon>Streptophyta</taxon>
        <taxon>Embryophyta</taxon>
        <taxon>Tracheophyta</taxon>
        <taxon>Spermatophyta</taxon>
        <taxon>Magnoliopsida</taxon>
        <taxon>eudicotyledons</taxon>
        <taxon>Gunneridae</taxon>
        <taxon>Pentapetalae</taxon>
        <taxon>asterids</taxon>
        <taxon>lamiids</taxon>
        <taxon>Lamiales</taxon>
        <taxon>Oleaceae</taxon>
        <taxon>Forsythieae</taxon>
        <taxon>Forsythia</taxon>
    </lineage>
</organism>
<evidence type="ECO:0000313" key="2">
    <source>
        <dbReference type="EMBL" id="KAL2549464.1"/>
    </source>
</evidence>
<proteinExistence type="predicted"/>
<feature type="region of interest" description="Disordered" evidence="1">
    <location>
        <begin position="94"/>
        <end position="126"/>
    </location>
</feature>
<protein>
    <submittedName>
        <fullName evidence="2">Uncharacterized protein</fullName>
    </submittedName>
</protein>
<dbReference type="AlphaFoldDB" id="A0ABD1WIE9"/>
<feature type="region of interest" description="Disordered" evidence="1">
    <location>
        <begin position="1"/>
        <end position="36"/>
    </location>
</feature>
<name>A0ABD1WIE9_9LAMI</name>
<reference evidence="3" key="1">
    <citation type="submission" date="2024-07" db="EMBL/GenBank/DDBJ databases">
        <title>Two chromosome-level genome assemblies of Korean endemic species Abeliophyllum distichum and Forsythia ovata (Oleaceae).</title>
        <authorList>
            <person name="Jang H."/>
        </authorList>
    </citation>
    <scope>NUCLEOTIDE SEQUENCE [LARGE SCALE GENOMIC DNA]</scope>
</reference>
<sequence length="126" mass="14180">MARLSRRVNVPTSGVENGSSNVNESESSGAAEERVRHVPPQLVSHFNELNEHIFLWDHYDISVDRDNGLYLLSMLPMSGSNFYKAVTSKDTVVVESSKDKLEKGTRSSLRACKGDKMNKHSEKRTR</sequence>
<accession>A0ABD1WIE9</accession>
<evidence type="ECO:0000256" key="1">
    <source>
        <dbReference type="SAM" id="MobiDB-lite"/>
    </source>
</evidence>
<keyword evidence="3" id="KW-1185">Reference proteome</keyword>